<dbReference type="InterPro" id="IPR027417">
    <property type="entry name" value="P-loop_NTPase"/>
</dbReference>
<keyword evidence="1" id="KW-0378">Hydrolase</keyword>
<dbReference type="GO" id="GO:0000723">
    <property type="term" value="P:telomere maintenance"/>
    <property type="evidence" value="ECO:0007669"/>
    <property type="project" value="InterPro"/>
</dbReference>
<dbReference type="EMBL" id="JAFNEN010000984">
    <property type="protein sequence ID" value="KAG8175555.1"/>
    <property type="molecule type" value="Genomic_DNA"/>
</dbReference>
<dbReference type="PANTHER" id="PTHR10492">
    <property type="match status" value="1"/>
</dbReference>
<dbReference type="GO" id="GO:0016787">
    <property type="term" value="F:hydrolase activity"/>
    <property type="evidence" value="ECO:0007669"/>
    <property type="project" value="UniProtKB-KW"/>
</dbReference>
<sequence>MLRSKKDKKKLLCVKNRRPCCLVGLISTSKITLQDKFCMVIFSTLTRGGKNTRNGLLVKEMLKVVGRLVSVSPRDSERFHLKFILNRFPGETCYEDLRTHENVLHKTFREAAIAMGLTECSDEAIAVLEEAAKTLMTKQMRRFFAYYLIGDEPSDARQLWERFELDMIDFVGTSSEALCDIEAMLNSENRTCDDFGLAKPDIFTAPVNCIDIGSHSQKCHEIEEKFNDDQLGVYNRVIGSISDLTMNKKTACVAWTGIGLILLLCGTTSHRFFNLPIQLNEEGICFTKPRDKWLLQEVNVVIWDDASMIPRKALEIIDSTLKDVMNNSLPFAGKTFILGGDFRQANGAGHFADWLLQFGNGELEELPVEESLACADLAGWFFDDVKDMSNDLINRIILSPQNDEVNRMNEKILSKIPGEQKISYSIDKATLSGINKSDAREEEATLRYSDEYLHSLTPPGMPVEVKLKLKLS</sequence>
<accession>A0AAV6TUF5</accession>
<keyword evidence="2" id="KW-0472">Membrane</keyword>
<dbReference type="GO" id="GO:0006310">
    <property type="term" value="P:DNA recombination"/>
    <property type="evidence" value="ECO:0007669"/>
    <property type="project" value="UniProtKB-KW"/>
</dbReference>
<organism evidence="4 5">
    <name type="scientific">Oedothorax gibbosus</name>
    <dbReference type="NCBI Taxonomy" id="931172"/>
    <lineage>
        <taxon>Eukaryota</taxon>
        <taxon>Metazoa</taxon>
        <taxon>Ecdysozoa</taxon>
        <taxon>Arthropoda</taxon>
        <taxon>Chelicerata</taxon>
        <taxon>Arachnida</taxon>
        <taxon>Araneae</taxon>
        <taxon>Araneomorphae</taxon>
        <taxon>Entelegynae</taxon>
        <taxon>Araneoidea</taxon>
        <taxon>Linyphiidae</taxon>
        <taxon>Erigoninae</taxon>
        <taxon>Oedothorax</taxon>
    </lineage>
</organism>
<feature type="domain" description="DNA helicase Pif1-like DEAD-box helicase" evidence="3">
    <location>
        <begin position="234"/>
        <end position="344"/>
    </location>
</feature>
<dbReference type="AlphaFoldDB" id="A0AAV6TUF5"/>
<keyword evidence="1" id="KW-0347">Helicase</keyword>
<evidence type="ECO:0000313" key="5">
    <source>
        <dbReference type="Proteomes" id="UP000827092"/>
    </source>
</evidence>
<dbReference type="GO" id="GO:0043139">
    <property type="term" value="F:5'-3' DNA helicase activity"/>
    <property type="evidence" value="ECO:0007669"/>
    <property type="project" value="UniProtKB-EC"/>
</dbReference>
<feature type="transmembrane region" description="Helical" evidence="2">
    <location>
        <begin position="252"/>
        <end position="273"/>
    </location>
</feature>
<proteinExistence type="inferred from homology"/>
<comment type="catalytic activity">
    <reaction evidence="1">
        <text>ATP + H2O = ADP + phosphate + H(+)</text>
        <dbReference type="Rhea" id="RHEA:13065"/>
        <dbReference type="ChEBI" id="CHEBI:15377"/>
        <dbReference type="ChEBI" id="CHEBI:15378"/>
        <dbReference type="ChEBI" id="CHEBI:30616"/>
        <dbReference type="ChEBI" id="CHEBI:43474"/>
        <dbReference type="ChEBI" id="CHEBI:456216"/>
        <dbReference type="EC" id="5.6.2.3"/>
    </reaction>
</comment>
<dbReference type="InterPro" id="IPR010285">
    <property type="entry name" value="DNA_helicase_pif1-like_DEAD"/>
</dbReference>
<keyword evidence="1" id="KW-0067">ATP-binding</keyword>
<keyword evidence="1" id="KW-0227">DNA damage</keyword>
<gene>
    <name evidence="4" type="ORF">JTE90_008888</name>
</gene>
<reference evidence="4 5" key="1">
    <citation type="journal article" date="2022" name="Nat. Ecol. Evol.">
        <title>A masculinizing supergene underlies an exaggerated male reproductive morph in a spider.</title>
        <authorList>
            <person name="Hendrickx F."/>
            <person name="De Corte Z."/>
            <person name="Sonet G."/>
            <person name="Van Belleghem S.M."/>
            <person name="Kostlbacher S."/>
            <person name="Vangestel C."/>
        </authorList>
    </citation>
    <scope>NUCLEOTIDE SEQUENCE [LARGE SCALE GENOMIC DNA]</scope>
    <source>
        <strain evidence="4">W744_W776</strain>
    </source>
</reference>
<keyword evidence="1" id="KW-0234">DNA repair</keyword>
<dbReference type="GO" id="GO:0006281">
    <property type="term" value="P:DNA repair"/>
    <property type="evidence" value="ECO:0007669"/>
    <property type="project" value="UniProtKB-KW"/>
</dbReference>
<comment type="cofactor">
    <cofactor evidence="1">
        <name>Mg(2+)</name>
        <dbReference type="ChEBI" id="CHEBI:18420"/>
    </cofactor>
</comment>
<keyword evidence="5" id="KW-1185">Reference proteome</keyword>
<keyword evidence="1" id="KW-0233">DNA recombination</keyword>
<dbReference type="GO" id="GO:0005524">
    <property type="term" value="F:ATP binding"/>
    <property type="evidence" value="ECO:0007669"/>
    <property type="project" value="UniProtKB-KW"/>
</dbReference>
<evidence type="ECO:0000256" key="2">
    <source>
        <dbReference type="SAM" id="Phobius"/>
    </source>
</evidence>
<keyword evidence="2" id="KW-1133">Transmembrane helix</keyword>
<dbReference type="Pfam" id="PF05970">
    <property type="entry name" value="PIF1"/>
    <property type="match status" value="1"/>
</dbReference>
<keyword evidence="2" id="KW-0812">Transmembrane</keyword>
<evidence type="ECO:0000259" key="3">
    <source>
        <dbReference type="Pfam" id="PF05970"/>
    </source>
</evidence>
<evidence type="ECO:0000313" key="4">
    <source>
        <dbReference type="EMBL" id="KAG8175555.1"/>
    </source>
</evidence>
<comment type="similarity">
    <text evidence="1">Belongs to the helicase family.</text>
</comment>
<protein>
    <recommendedName>
        <fullName evidence="1">ATP-dependent DNA helicase</fullName>
        <ecNumber evidence="1">5.6.2.3</ecNumber>
    </recommendedName>
</protein>
<dbReference type="Proteomes" id="UP000827092">
    <property type="component" value="Unassembled WGS sequence"/>
</dbReference>
<comment type="caution">
    <text evidence="4">The sequence shown here is derived from an EMBL/GenBank/DDBJ whole genome shotgun (WGS) entry which is preliminary data.</text>
</comment>
<dbReference type="PANTHER" id="PTHR10492:SF57">
    <property type="entry name" value="ATP-DEPENDENT DNA HELICASE"/>
    <property type="match status" value="1"/>
</dbReference>
<evidence type="ECO:0000256" key="1">
    <source>
        <dbReference type="RuleBase" id="RU363044"/>
    </source>
</evidence>
<name>A0AAV6TUF5_9ARAC</name>
<keyword evidence="1" id="KW-0547">Nucleotide-binding</keyword>
<dbReference type="EC" id="5.6.2.3" evidence="1"/>
<dbReference type="Gene3D" id="3.40.50.300">
    <property type="entry name" value="P-loop containing nucleotide triphosphate hydrolases"/>
    <property type="match status" value="1"/>
</dbReference>